<evidence type="ECO:0000256" key="1">
    <source>
        <dbReference type="SAM" id="Phobius"/>
    </source>
</evidence>
<feature type="transmembrane region" description="Helical" evidence="1">
    <location>
        <begin position="61"/>
        <end position="83"/>
    </location>
</feature>
<reference evidence="2" key="1">
    <citation type="submission" date="2016-10" db="EMBL/GenBank/DDBJ databases">
        <authorList>
            <person name="Benchimol M."/>
            <person name="Almeida L.G."/>
            <person name="Vasconcelos A.T."/>
            <person name="Perreira-Neves A."/>
            <person name="Rosa I.A."/>
            <person name="Tasca T."/>
            <person name="Bogo M.R."/>
            <person name="de Souza W."/>
        </authorList>
    </citation>
    <scope>NUCLEOTIDE SEQUENCE [LARGE SCALE GENOMIC DNA]</scope>
    <source>
        <strain evidence="2">K</strain>
    </source>
</reference>
<feature type="transmembrane region" description="Helical" evidence="1">
    <location>
        <begin position="624"/>
        <end position="648"/>
    </location>
</feature>
<accession>A0A1J4JCQ1</accession>
<feature type="transmembrane region" description="Helical" evidence="1">
    <location>
        <begin position="161"/>
        <end position="183"/>
    </location>
</feature>
<dbReference type="RefSeq" id="XP_068349586.1">
    <property type="nucleotide sequence ID" value="XM_068511382.1"/>
</dbReference>
<feature type="transmembrane region" description="Helical" evidence="1">
    <location>
        <begin position="120"/>
        <end position="141"/>
    </location>
</feature>
<dbReference type="GeneID" id="94846086"/>
<dbReference type="EMBL" id="MLAK01001175">
    <property type="protein sequence ID" value="OHS96449.1"/>
    <property type="molecule type" value="Genomic_DNA"/>
</dbReference>
<sequence>MNYETGSSVMPFERYSNGSGFTTMSFSHSSENPIEASTITIFDNIFPIIDELTRCSPPNSIITCIGVSIAIVQGYAATFFPFLENNWDFSKYPDKILRFLVYSIDLGCGDPDIFSKGVSLIITLFFGMFTFLWTLSLLLYYHWNKTFIRFTVHITRLLSSFFIPLMLLPTSFHLGFCFNEIFITTNRPLYIAATVFLLLIYFVLLFYVYIDLIFRSSTPYLENTILTMWDGLPVFLNLLGYSISSVSSRLIIGLPVWTQYFLLSLHILYYCFMLYKMIFLPLVKPLSNVVTATFMFAGIFATLFQMFPISSAYRLFVPLIFFVPLFPSFYFGQRHIRKKVIETQDISTESRALLALRVYIADKSEDFITWKLIKKITKKCPKTKVIIRIAQMLSFFPSESQLLNLYVSYLSQNNDLSLNERFLFYQIRRVHVLRQSSTSKQLNEDISKVRKAINKTIISFSHSLARRNEEIQNFTIDNLLSLASHSHSTNSICREAIEKYPNNSQLAYEYSRYLIECYADFQEGVQWYRKANLIDHGKLASVDYAFRSMVNLFPIYLKKRILDLKGKNIMNRRRSEKSSSSKSYESSNSAEIEFDTNESVASRILDKPKLRIALKKAAHDVGSIGIKISLCSIITNFLISILFFSLMIKISSSIFNTREDNFHIISQISTVRTNLDKSILRFSHLWLLELHLYPSEEMIIEKLELGDSLQGYYNLSHNINEEIVNDISQCITALENLGRLMALIQLRPKEEIYTQLGDNYMAETSINYCSNDGNHIELVNESIRFFSFYIVARILGLSGLQGTRSNGLG</sequence>
<proteinExistence type="predicted"/>
<gene>
    <name evidence="2" type="ORF">TRFO_37364</name>
</gene>
<keyword evidence="1" id="KW-0472">Membrane</keyword>
<dbReference type="VEuPathDB" id="TrichDB:TRFO_37364"/>
<feature type="transmembrane region" description="Helical" evidence="1">
    <location>
        <begin position="257"/>
        <end position="275"/>
    </location>
</feature>
<keyword evidence="3" id="KW-1185">Reference proteome</keyword>
<keyword evidence="1" id="KW-0812">Transmembrane</keyword>
<dbReference type="Proteomes" id="UP000179807">
    <property type="component" value="Unassembled WGS sequence"/>
</dbReference>
<evidence type="ECO:0000313" key="3">
    <source>
        <dbReference type="Proteomes" id="UP000179807"/>
    </source>
</evidence>
<dbReference type="AlphaFoldDB" id="A0A1J4JCQ1"/>
<dbReference type="OrthoDB" id="10595350at2759"/>
<comment type="caution">
    <text evidence="2">The sequence shown here is derived from an EMBL/GenBank/DDBJ whole genome shotgun (WGS) entry which is preliminary data.</text>
</comment>
<feature type="transmembrane region" description="Helical" evidence="1">
    <location>
        <begin position="189"/>
        <end position="210"/>
    </location>
</feature>
<feature type="transmembrane region" description="Helical" evidence="1">
    <location>
        <begin position="287"/>
        <end position="307"/>
    </location>
</feature>
<evidence type="ECO:0000313" key="2">
    <source>
        <dbReference type="EMBL" id="OHS96449.1"/>
    </source>
</evidence>
<feature type="transmembrane region" description="Helical" evidence="1">
    <location>
        <begin position="313"/>
        <end position="331"/>
    </location>
</feature>
<protein>
    <submittedName>
        <fullName evidence="2">Uncharacterized protein</fullName>
    </submittedName>
</protein>
<organism evidence="2 3">
    <name type="scientific">Tritrichomonas foetus</name>
    <dbReference type="NCBI Taxonomy" id="1144522"/>
    <lineage>
        <taxon>Eukaryota</taxon>
        <taxon>Metamonada</taxon>
        <taxon>Parabasalia</taxon>
        <taxon>Tritrichomonadida</taxon>
        <taxon>Tritrichomonadidae</taxon>
        <taxon>Tritrichomonas</taxon>
    </lineage>
</organism>
<feature type="transmembrane region" description="Helical" evidence="1">
    <location>
        <begin position="231"/>
        <end position="251"/>
    </location>
</feature>
<name>A0A1J4JCQ1_9EUKA</name>
<keyword evidence="1" id="KW-1133">Transmembrane helix</keyword>